<dbReference type="GeneID" id="24440468"/>
<evidence type="ECO:0000313" key="1">
    <source>
        <dbReference type="EMBL" id="EWS75621.1"/>
    </source>
</evidence>
<dbReference type="Proteomes" id="UP000009168">
    <property type="component" value="Unassembled WGS sequence"/>
</dbReference>
<name>W7XJK8_TETTS</name>
<accession>W7XJK8</accession>
<dbReference type="KEGG" id="tet:TTHERM_000735239"/>
<dbReference type="AlphaFoldDB" id="W7XJK8"/>
<dbReference type="RefSeq" id="XP_012651840.1">
    <property type="nucleotide sequence ID" value="XM_012796386.1"/>
</dbReference>
<gene>
    <name evidence="1" type="ORF">TTHERM_000735239</name>
</gene>
<dbReference type="EMBL" id="GG662786">
    <property type="protein sequence ID" value="EWS75621.1"/>
    <property type="molecule type" value="Genomic_DNA"/>
</dbReference>
<sequence length="117" mass="14328">MWIIKTNQLMINQFEYFQQQQNKRLFLQIDLILVKESHQFERLLFECIFIVFINKFDFFGDEKQSINKQYTCLKMKQINLLLKVYKNRIQKQQVQIGIACLFVCMEIQNKQRKGIIR</sequence>
<reference evidence="2" key="1">
    <citation type="journal article" date="2006" name="PLoS Biol.">
        <title>Macronuclear genome sequence of the ciliate Tetrahymena thermophila, a model eukaryote.</title>
        <authorList>
            <person name="Eisen J.A."/>
            <person name="Coyne R.S."/>
            <person name="Wu M."/>
            <person name="Wu D."/>
            <person name="Thiagarajan M."/>
            <person name="Wortman J.R."/>
            <person name="Badger J.H."/>
            <person name="Ren Q."/>
            <person name="Amedeo P."/>
            <person name="Jones K.M."/>
            <person name="Tallon L.J."/>
            <person name="Delcher A.L."/>
            <person name="Salzberg S.L."/>
            <person name="Silva J.C."/>
            <person name="Haas B.J."/>
            <person name="Majoros W.H."/>
            <person name="Farzad M."/>
            <person name="Carlton J.M."/>
            <person name="Smith R.K. Jr."/>
            <person name="Garg J."/>
            <person name="Pearlman R.E."/>
            <person name="Karrer K.M."/>
            <person name="Sun L."/>
            <person name="Manning G."/>
            <person name="Elde N.C."/>
            <person name="Turkewitz A.P."/>
            <person name="Asai D.J."/>
            <person name="Wilkes D.E."/>
            <person name="Wang Y."/>
            <person name="Cai H."/>
            <person name="Collins K."/>
            <person name="Stewart B.A."/>
            <person name="Lee S.R."/>
            <person name="Wilamowska K."/>
            <person name="Weinberg Z."/>
            <person name="Ruzzo W.L."/>
            <person name="Wloga D."/>
            <person name="Gaertig J."/>
            <person name="Frankel J."/>
            <person name="Tsao C.-C."/>
            <person name="Gorovsky M.A."/>
            <person name="Keeling P.J."/>
            <person name="Waller R.F."/>
            <person name="Patron N.J."/>
            <person name="Cherry J.M."/>
            <person name="Stover N.A."/>
            <person name="Krieger C.J."/>
            <person name="del Toro C."/>
            <person name="Ryder H.F."/>
            <person name="Williamson S.C."/>
            <person name="Barbeau R.A."/>
            <person name="Hamilton E.P."/>
            <person name="Orias E."/>
        </authorList>
    </citation>
    <scope>NUCLEOTIDE SEQUENCE [LARGE SCALE GENOMIC DNA]</scope>
    <source>
        <strain evidence="2">SB210</strain>
    </source>
</reference>
<proteinExistence type="predicted"/>
<evidence type="ECO:0000313" key="2">
    <source>
        <dbReference type="Proteomes" id="UP000009168"/>
    </source>
</evidence>
<dbReference type="InParanoid" id="W7XJK8"/>
<keyword evidence="2" id="KW-1185">Reference proteome</keyword>
<protein>
    <submittedName>
        <fullName evidence="1">Uncharacterized protein</fullName>
    </submittedName>
</protein>
<organism evidence="1 2">
    <name type="scientific">Tetrahymena thermophila (strain SB210)</name>
    <dbReference type="NCBI Taxonomy" id="312017"/>
    <lineage>
        <taxon>Eukaryota</taxon>
        <taxon>Sar</taxon>
        <taxon>Alveolata</taxon>
        <taxon>Ciliophora</taxon>
        <taxon>Intramacronucleata</taxon>
        <taxon>Oligohymenophorea</taxon>
        <taxon>Hymenostomatida</taxon>
        <taxon>Tetrahymenina</taxon>
        <taxon>Tetrahymenidae</taxon>
        <taxon>Tetrahymena</taxon>
    </lineage>
</organism>